<dbReference type="EMBL" id="VFSV01000039">
    <property type="protein sequence ID" value="TRD15574.1"/>
    <property type="molecule type" value="Genomic_DNA"/>
</dbReference>
<reference evidence="1 2" key="1">
    <citation type="submission" date="2019-06" db="EMBL/GenBank/DDBJ databases">
        <title>Paenimaribius caenipelagi gen. nov., sp. nov., isolated from a tidal flat.</title>
        <authorList>
            <person name="Yoon J.-H."/>
        </authorList>
    </citation>
    <scope>NUCLEOTIDE SEQUENCE [LARGE SCALE GENOMIC DNA]</scope>
    <source>
        <strain evidence="1 2">JBTF-M29</strain>
    </source>
</reference>
<sequence length="156" mass="17513">MSDLWENTEHPIVTWVNSGENWLSKQIEPINQRLLVVEIAAAILGPHPGEIAGIAGAYPLEIKPESDVVKVRFFDFVSYSVTEEMFAQQSDQETSSGSWLRVFSNSFFLDFVAQSTWATSDFPGKLTHYQINTLDHTINVVTLNPPEILKVASDTR</sequence>
<dbReference type="OrthoDB" id="80147at2"/>
<protein>
    <submittedName>
        <fullName evidence="1">Uncharacterized protein</fullName>
    </submittedName>
</protein>
<comment type="caution">
    <text evidence="1">The sequence shown here is derived from an EMBL/GenBank/DDBJ whole genome shotgun (WGS) entry which is preliminary data.</text>
</comment>
<dbReference type="AlphaFoldDB" id="A0A547PNF3"/>
<dbReference type="Proteomes" id="UP000318590">
    <property type="component" value="Unassembled WGS sequence"/>
</dbReference>
<keyword evidence="2" id="KW-1185">Reference proteome</keyword>
<evidence type="ECO:0000313" key="1">
    <source>
        <dbReference type="EMBL" id="TRD15574.1"/>
    </source>
</evidence>
<accession>A0A547PNF3</accession>
<proteinExistence type="predicted"/>
<evidence type="ECO:0000313" key="2">
    <source>
        <dbReference type="Proteomes" id="UP000318590"/>
    </source>
</evidence>
<organism evidence="1 2">
    <name type="scientific">Palleronia caenipelagi</name>
    <dbReference type="NCBI Taxonomy" id="2489174"/>
    <lineage>
        <taxon>Bacteria</taxon>
        <taxon>Pseudomonadati</taxon>
        <taxon>Pseudomonadota</taxon>
        <taxon>Alphaproteobacteria</taxon>
        <taxon>Rhodobacterales</taxon>
        <taxon>Roseobacteraceae</taxon>
        <taxon>Palleronia</taxon>
    </lineage>
</organism>
<gene>
    <name evidence="1" type="ORF">FEV53_15935</name>
</gene>
<name>A0A547PNF3_9RHOB</name>
<dbReference type="RefSeq" id="WP_142835782.1">
    <property type="nucleotide sequence ID" value="NZ_VFSV01000039.1"/>
</dbReference>